<gene>
    <name evidence="1" type="ORF">EV182_002070</name>
</gene>
<dbReference type="EMBL" id="JAMZIH010005533">
    <property type="protein sequence ID" value="KAJ1675028.1"/>
    <property type="molecule type" value="Genomic_DNA"/>
</dbReference>
<dbReference type="Proteomes" id="UP001145114">
    <property type="component" value="Unassembled WGS sequence"/>
</dbReference>
<sequence length="457" mass="49566">MPPETGIFTYDSELNRRKRHEESMKRMAELRLKQQVQTLEDNLRKLRLSLQQGDRASLLARQSVQLWIPDTTVWMNYLSTLKKWVKSGGVVLVLTQSVIDGLDQFKKEATDNGLNAREATRFIESVLQHQWSGPRGHPGRISIIVQRPEHSLGSWAKDAPRYIAGGYLINHTPILSRQRSSTQASSFTSSAPQESQPSEQSLQKNVEPNFVTNLHSPIDDPPSLFAINGEGVPPSNPNFRSSVIIASRLKHPEFASSIGTDNSNGVEGLSEKSIGKMMSINENPTSSASASTSCAGSLSPPAPEMAAADNVPLRYRRFLSCAIYYAHVRSPNMSVEQLVTGAPVHTIATHSRDGSGGGGDDNVGNSNNNSNNDRGTVISSVLIISDDEQLQIFAGWFGVECISFMASQARLLEGGNGQQHQQGAPGTTDNNQTDNALSPLILPSNAADVGATNTVPE</sequence>
<evidence type="ECO:0000313" key="1">
    <source>
        <dbReference type="EMBL" id="KAJ1675028.1"/>
    </source>
</evidence>
<proteinExistence type="predicted"/>
<accession>A0ACC1HEN1</accession>
<evidence type="ECO:0000313" key="2">
    <source>
        <dbReference type="Proteomes" id="UP001145114"/>
    </source>
</evidence>
<name>A0ACC1HEN1_9FUNG</name>
<reference evidence="1" key="1">
    <citation type="submission" date="2022-06" db="EMBL/GenBank/DDBJ databases">
        <title>Phylogenomic reconstructions and comparative analyses of Kickxellomycotina fungi.</title>
        <authorList>
            <person name="Reynolds N.K."/>
            <person name="Stajich J.E."/>
            <person name="Barry K."/>
            <person name="Grigoriev I.V."/>
            <person name="Crous P."/>
            <person name="Smith M.E."/>
        </authorList>
    </citation>
    <scope>NUCLEOTIDE SEQUENCE</scope>
    <source>
        <strain evidence="1">RSA 2271</strain>
    </source>
</reference>
<organism evidence="1 2">
    <name type="scientific">Spiromyces aspiralis</name>
    <dbReference type="NCBI Taxonomy" id="68401"/>
    <lineage>
        <taxon>Eukaryota</taxon>
        <taxon>Fungi</taxon>
        <taxon>Fungi incertae sedis</taxon>
        <taxon>Zoopagomycota</taxon>
        <taxon>Kickxellomycotina</taxon>
        <taxon>Kickxellomycetes</taxon>
        <taxon>Kickxellales</taxon>
        <taxon>Kickxellaceae</taxon>
        <taxon>Spiromyces</taxon>
    </lineage>
</organism>
<comment type="caution">
    <text evidence="1">The sequence shown here is derived from an EMBL/GenBank/DDBJ whole genome shotgun (WGS) entry which is preliminary data.</text>
</comment>
<keyword evidence="2" id="KW-1185">Reference proteome</keyword>
<protein>
    <submittedName>
        <fullName evidence="1">Uncharacterized protein</fullName>
    </submittedName>
</protein>